<reference evidence="2" key="1">
    <citation type="journal article" date="2022" name="bioRxiv">
        <title>Deciphering the potential niche of two novel black yeast fungi from a biological soil crust based on their genomes, phenotypes, and melanin regulation.</title>
        <authorList>
            <consortium name="DOE Joint Genome Institute"/>
            <person name="Carr E.C."/>
            <person name="Barton Q."/>
            <person name="Grambo S."/>
            <person name="Sullivan M."/>
            <person name="Renfro C.M."/>
            <person name="Kuo A."/>
            <person name="Pangilinan J."/>
            <person name="Lipzen A."/>
            <person name="Keymanesh K."/>
            <person name="Savage E."/>
            <person name="Barry K."/>
            <person name="Grigoriev I.V."/>
            <person name="Riekhof W.R."/>
            <person name="Harris S.S."/>
        </authorList>
    </citation>
    <scope>NUCLEOTIDE SEQUENCE</scope>
    <source>
        <strain evidence="2">JF 03-4F</strain>
    </source>
</reference>
<dbReference type="Proteomes" id="UP001203852">
    <property type="component" value="Unassembled WGS sequence"/>
</dbReference>
<protein>
    <submittedName>
        <fullName evidence="2">Aldehyde dehydrogenase PutA</fullName>
    </submittedName>
</protein>
<accession>A0AAN6DVD2</accession>
<proteinExistence type="predicted"/>
<dbReference type="PANTHER" id="PTHR43111:SF1">
    <property type="entry name" value="ALDEHYDE DEHYDROGENASE B-RELATED"/>
    <property type="match status" value="1"/>
</dbReference>
<evidence type="ECO:0000313" key="2">
    <source>
        <dbReference type="EMBL" id="KAI1613364.1"/>
    </source>
</evidence>
<evidence type="ECO:0000313" key="3">
    <source>
        <dbReference type="Proteomes" id="UP001203852"/>
    </source>
</evidence>
<gene>
    <name evidence="2" type="ORF">EDD36DRAFT_263325</name>
</gene>
<dbReference type="Gene3D" id="3.40.605.10">
    <property type="entry name" value="Aldehyde Dehydrogenase, Chain A, domain 1"/>
    <property type="match status" value="1"/>
</dbReference>
<name>A0AAN6DVD2_9EURO</name>
<dbReference type="InterPro" id="IPR016163">
    <property type="entry name" value="Ald_DH_C"/>
</dbReference>
<dbReference type="Gene3D" id="3.40.309.10">
    <property type="entry name" value="Aldehyde Dehydrogenase, Chain A, domain 2"/>
    <property type="match status" value="1"/>
</dbReference>
<dbReference type="GO" id="GO:0016620">
    <property type="term" value="F:oxidoreductase activity, acting on the aldehyde or oxo group of donors, NAD or NADP as acceptor"/>
    <property type="evidence" value="ECO:0007669"/>
    <property type="project" value="InterPro"/>
</dbReference>
<comment type="caution">
    <text evidence="2">The sequence shown here is derived from an EMBL/GenBank/DDBJ whole genome shotgun (WGS) entry which is preliminary data.</text>
</comment>
<keyword evidence="1" id="KW-0472">Membrane</keyword>
<dbReference type="PANTHER" id="PTHR43111">
    <property type="entry name" value="ALDEHYDE DEHYDROGENASE B-RELATED"/>
    <property type="match status" value="1"/>
</dbReference>
<dbReference type="SUPFAM" id="SSF53720">
    <property type="entry name" value="ALDH-like"/>
    <property type="match status" value="1"/>
</dbReference>
<dbReference type="EMBL" id="MU404354">
    <property type="protein sequence ID" value="KAI1613364.1"/>
    <property type="molecule type" value="Genomic_DNA"/>
</dbReference>
<dbReference type="InterPro" id="IPR016161">
    <property type="entry name" value="Ald_DH/histidinol_DH"/>
</dbReference>
<keyword evidence="1" id="KW-1133">Transmembrane helix</keyword>
<feature type="transmembrane region" description="Helical" evidence="1">
    <location>
        <begin position="470"/>
        <end position="490"/>
    </location>
</feature>
<keyword evidence="3" id="KW-1185">Reference proteome</keyword>
<dbReference type="AlphaFoldDB" id="A0AAN6DVD2"/>
<evidence type="ECO:0000256" key="1">
    <source>
        <dbReference type="SAM" id="Phobius"/>
    </source>
</evidence>
<keyword evidence="1" id="KW-0812">Transmembrane</keyword>
<organism evidence="2 3">
    <name type="scientific">Exophiala viscosa</name>
    <dbReference type="NCBI Taxonomy" id="2486360"/>
    <lineage>
        <taxon>Eukaryota</taxon>
        <taxon>Fungi</taxon>
        <taxon>Dikarya</taxon>
        <taxon>Ascomycota</taxon>
        <taxon>Pezizomycotina</taxon>
        <taxon>Eurotiomycetes</taxon>
        <taxon>Chaetothyriomycetidae</taxon>
        <taxon>Chaetothyriales</taxon>
        <taxon>Herpotrichiellaceae</taxon>
        <taxon>Exophiala</taxon>
    </lineage>
</organism>
<dbReference type="InterPro" id="IPR016162">
    <property type="entry name" value="Ald_DH_N"/>
</dbReference>
<sequence length="496" mass="53804">MSDPEHSQALLGRLVPSNMIFKMAGDSFSRIEISSLEGRAQSTRLRQKLFHSLHTTLGSSEKTIKDAILADSGYSKSEVNLEYALAISDLRKHYASVDLEQDLKAQKAVENLKATTNVGIVYIVPAKQNLFYCVISALTAALAAGNCVVVELPPTLTQVSGVLRKILPSALDADIFGVSGTRPTKDFLSKCHVLEQSDDGTDNAQSEPQARVVAIVDRTADILEAAMVIGASRVSFNGRSVYAPDVVLVNEFVADNFLYHLVQTVTSPLSSKSAPASQNQSKYLPDGHARTLKELENNDGVRVVVSSSSGSIMEVKDRTMVPLSRRIEGRLIIVVRITSLDDAIDLANSFGTPLEANYSFATPTEANYLARFIDARISCINHIPAELLVGPLAPKHPAEAPSPSPRYSQALFRTPRPRLRHASELTTLTQAAVRSRSTEGLESWSRAIVEPALPAMKQGDGHAIGFFDQAFLALGVSVVSLLAGTAFYAFKMLRRR</sequence>